<evidence type="ECO:0000313" key="2">
    <source>
        <dbReference type="Proteomes" id="UP000269221"/>
    </source>
</evidence>
<keyword evidence="2" id="KW-1185">Reference proteome</keyword>
<dbReference type="PROSITE" id="PS51257">
    <property type="entry name" value="PROKAR_LIPOPROTEIN"/>
    <property type="match status" value="1"/>
</dbReference>
<evidence type="ECO:0000313" key="1">
    <source>
        <dbReference type="EMBL" id="RMC13811.1"/>
    </source>
</evidence>
<reference evidence="1 2" key="1">
    <citation type="submission" date="2018-07" db="EMBL/GenBank/DDBJ databases">
        <title>A high quality draft genome assembly of the barn swallow (H. rustica rustica).</title>
        <authorList>
            <person name="Formenti G."/>
            <person name="Chiara M."/>
            <person name="Poveda L."/>
            <person name="Francoijs K.-J."/>
            <person name="Bonisoli-Alquati A."/>
            <person name="Canova L."/>
            <person name="Gianfranceschi L."/>
            <person name="Horner D.S."/>
            <person name="Saino N."/>
        </authorList>
    </citation>
    <scope>NUCLEOTIDE SEQUENCE [LARGE SCALE GENOMIC DNA]</scope>
    <source>
        <strain evidence="1">Chelidonia</strain>
        <tissue evidence="1">Blood</tissue>
    </source>
</reference>
<name>A0A3M0KMF8_HIRRU</name>
<sequence length="141" mass="15424">MSKELFSISKGRSYHYSSLVKSLSGFLQMLGGCYGVSTQPSLLQVEPQLSQPVFTVKMLQSSYQLCGPPPDLLQQLHVLLMLGTPELDTALQVGSQKSRAEGQNPLLQLADHTALDAAQDTFGCKGKKTPKRLTLKSDEDR</sequence>
<dbReference type="Proteomes" id="UP000269221">
    <property type="component" value="Unassembled WGS sequence"/>
</dbReference>
<comment type="caution">
    <text evidence="1">The sequence shown here is derived from an EMBL/GenBank/DDBJ whole genome shotgun (WGS) entry which is preliminary data.</text>
</comment>
<organism evidence="1 2">
    <name type="scientific">Hirundo rustica rustica</name>
    <dbReference type="NCBI Taxonomy" id="333673"/>
    <lineage>
        <taxon>Eukaryota</taxon>
        <taxon>Metazoa</taxon>
        <taxon>Chordata</taxon>
        <taxon>Craniata</taxon>
        <taxon>Vertebrata</taxon>
        <taxon>Euteleostomi</taxon>
        <taxon>Archelosauria</taxon>
        <taxon>Archosauria</taxon>
        <taxon>Dinosauria</taxon>
        <taxon>Saurischia</taxon>
        <taxon>Theropoda</taxon>
        <taxon>Coelurosauria</taxon>
        <taxon>Aves</taxon>
        <taxon>Neognathae</taxon>
        <taxon>Neoaves</taxon>
        <taxon>Telluraves</taxon>
        <taxon>Australaves</taxon>
        <taxon>Passeriformes</taxon>
        <taxon>Sylvioidea</taxon>
        <taxon>Hirundinidae</taxon>
        <taxon>Hirundo</taxon>
    </lineage>
</organism>
<gene>
    <name evidence="1" type="ORF">DUI87_08894</name>
</gene>
<dbReference type="AlphaFoldDB" id="A0A3M0KMF8"/>
<accession>A0A3M0KMF8</accession>
<proteinExistence type="predicted"/>
<protein>
    <submittedName>
        <fullName evidence="1">Uncharacterized protein</fullName>
    </submittedName>
</protein>
<dbReference type="EMBL" id="QRBI01000105">
    <property type="protein sequence ID" value="RMC13811.1"/>
    <property type="molecule type" value="Genomic_DNA"/>
</dbReference>